<evidence type="ECO:0000256" key="5">
    <source>
        <dbReference type="PIRSR" id="PIRSR037238-1"/>
    </source>
</evidence>
<dbReference type="RefSeq" id="WP_164131584.1">
    <property type="nucleotide sequence ID" value="NZ_JAAGOX010000032.1"/>
</dbReference>
<dbReference type="CDD" id="cd03885">
    <property type="entry name" value="M20_CPDG2"/>
    <property type="match status" value="1"/>
</dbReference>
<evidence type="ECO:0000256" key="1">
    <source>
        <dbReference type="ARBA" id="ARBA00001947"/>
    </source>
</evidence>
<evidence type="ECO:0000256" key="2">
    <source>
        <dbReference type="ARBA" id="ARBA00022723"/>
    </source>
</evidence>
<dbReference type="Pfam" id="PF07687">
    <property type="entry name" value="M20_dimer"/>
    <property type="match status" value="1"/>
</dbReference>
<feature type="active site" evidence="5">
    <location>
        <position position="84"/>
    </location>
</feature>
<dbReference type="Gene3D" id="3.40.630.10">
    <property type="entry name" value="Zn peptidases"/>
    <property type="match status" value="1"/>
</dbReference>
<name>A0A6B2NQX4_9RHOB</name>
<sequence>MSFLDLPFDTDTMVAGLRPWIECESPTFDASAVNRMMDLAAYDLAGLGTVERIPGRLGFGGSLRVRLPHPDAGKPGILISGHMDTVHPVGTLNKLPFRREGNLCYGPGIQDMKGGNFCAVEALRQLAGAGMQTPLPVTVLFTPDEEVGTPSTRELIEAEAARNRYVLVPEPARDDGGAVVGRYAIARFNLETVGRPSHAGARLAEGRSAIAAMARKILEVEAMTGPDCTFSVGVIHAGQWVNCVSSACQAEALSMAKRQEDLDNGVARMLALSGEENGVEFRVTRGVTRPVWEPDQPGTMAMFEIAREIAQELGFDLTAASAGGGSDGNFTGAMGIPTLDSIGVRGKGLHTLNEHIEVDSLPERARLIAGLLMRLS</sequence>
<dbReference type="GO" id="GO:0046872">
    <property type="term" value="F:metal ion binding"/>
    <property type="evidence" value="ECO:0007669"/>
    <property type="project" value="UniProtKB-KW"/>
</dbReference>
<feature type="domain" description="Peptidase M20 dimerisation" evidence="6">
    <location>
        <begin position="181"/>
        <end position="275"/>
    </location>
</feature>
<dbReference type="EMBL" id="JAAGOX010000032">
    <property type="protein sequence ID" value="NDW46566.1"/>
    <property type="molecule type" value="Genomic_DNA"/>
</dbReference>
<dbReference type="InterPro" id="IPR050072">
    <property type="entry name" value="Peptidase_M20A"/>
</dbReference>
<dbReference type="InterPro" id="IPR017150">
    <property type="entry name" value="Pept_M20_glutamate_carboxypep"/>
</dbReference>
<protein>
    <submittedName>
        <fullName evidence="7">M20/M25/M40 family metallo-hydrolase</fullName>
    </submittedName>
</protein>
<evidence type="ECO:0000256" key="4">
    <source>
        <dbReference type="ARBA" id="ARBA00022833"/>
    </source>
</evidence>
<dbReference type="PANTHER" id="PTHR43808">
    <property type="entry name" value="ACETYLORNITHINE DEACETYLASE"/>
    <property type="match status" value="1"/>
</dbReference>
<dbReference type="SUPFAM" id="SSF53187">
    <property type="entry name" value="Zn-dependent exopeptidases"/>
    <property type="match status" value="1"/>
</dbReference>
<keyword evidence="2" id="KW-0479">Metal-binding</keyword>
<comment type="caution">
    <text evidence="7">The sequence shown here is derived from an EMBL/GenBank/DDBJ whole genome shotgun (WGS) entry which is preliminary data.</text>
</comment>
<reference evidence="7" key="1">
    <citation type="submission" date="2020-02" db="EMBL/GenBank/DDBJ databases">
        <title>Delineation of the pyrene-degrading pathway in Roseobacter clade bacteria by genomic analysis.</title>
        <authorList>
            <person name="Zhou H."/>
            <person name="Wang H."/>
        </authorList>
    </citation>
    <scope>NUCLEOTIDE SEQUENCE</scope>
    <source>
        <strain evidence="7">PrR005</strain>
    </source>
</reference>
<feature type="active site" description="Proton acceptor" evidence="5">
    <location>
        <position position="145"/>
    </location>
</feature>
<dbReference type="InterPro" id="IPR036264">
    <property type="entry name" value="Bact_exopeptidase_dim_dom"/>
</dbReference>
<dbReference type="PIRSF" id="PIRSF037238">
    <property type="entry name" value="Carboxypeptidase_G2"/>
    <property type="match status" value="1"/>
</dbReference>
<dbReference type="InterPro" id="IPR011650">
    <property type="entry name" value="Peptidase_M20_dimer"/>
</dbReference>
<evidence type="ECO:0000256" key="3">
    <source>
        <dbReference type="ARBA" id="ARBA00022801"/>
    </source>
</evidence>
<dbReference type="InterPro" id="IPR001261">
    <property type="entry name" value="ArgE/DapE_CS"/>
</dbReference>
<dbReference type="SUPFAM" id="SSF55031">
    <property type="entry name" value="Bacterial exopeptidase dimerisation domain"/>
    <property type="match status" value="1"/>
</dbReference>
<dbReference type="Pfam" id="PF01546">
    <property type="entry name" value="Peptidase_M20"/>
    <property type="match status" value="1"/>
</dbReference>
<dbReference type="PANTHER" id="PTHR43808:SF9">
    <property type="entry name" value="BLL0789 PROTEIN"/>
    <property type="match status" value="1"/>
</dbReference>
<organism evidence="7">
    <name type="scientific">Ruegeria sp. PrR005</name>
    <dbReference type="NCBI Taxonomy" id="2706882"/>
    <lineage>
        <taxon>Bacteria</taxon>
        <taxon>Pseudomonadati</taxon>
        <taxon>Pseudomonadota</taxon>
        <taxon>Alphaproteobacteria</taxon>
        <taxon>Rhodobacterales</taxon>
        <taxon>Roseobacteraceae</taxon>
        <taxon>Ruegeria</taxon>
    </lineage>
</organism>
<dbReference type="PROSITE" id="PS00758">
    <property type="entry name" value="ARGE_DAPE_CPG2_1"/>
    <property type="match status" value="1"/>
</dbReference>
<gene>
    <name evidence="7" type="ORF">G0P99_16565</name>
</gene>
<dbReference type="InterPro" id="IPR002933">
    <property type="entry name" value="Peptidase_M20"/>
</dbReference>
<accession>A0A6B2NQX4</accession>
<dbReference type="Gene3D" id="3.30.70.360">
    <property type="match status" value="1"/>
</dbReference>
<keyword evidence="3 7" id="KW-0378">Hydrolase</keyword>
<dbReference type="NCBIfam" id="NF005678">
    <property type="entry name" value="PRK07473.1"/>
    <property type="match status" value="1"/>
</dbReference>
<keyword evidence="4" id="KW-0862">Zinc</keyword>
<dbReference type="GO" id="GO:0016787">
    <property type="term" value="F:hydrolase activity"/>
    <property type="evidence" value="ECO:0007669"/>
    <property type="project" value="UniProtKB-KW"/>
</dbReference>
<dbReference type="AlphaFoldDB" id="A0A6B2NQX4"/>
<evidence type="ECO:0000313" key="7">
    <source>
        <dbReference type="EMBL" id="NDW46566.1"/>
    </source>
</evidence>
<comment type="cofactor">
    <cofactor evidence="1">
        <name>Zn(2+)</name>
        <dbReference type="ChEBI" id="CHEBI:29105"/>
    </cofactor>
</comment>
<proteinExistence type="predicted"/>
<evidence type="ECO:0000259" key="6">
    <source>
        <dbReference type="Pfam" id="PF07687"/>
    </source>
</evidence>